<comment type="catalytic activity">
    <reaction evidence="1">
        <text>beta-D-ribopyranose = beta-D-ribofuranose</text>
        <dbReference type="Rhea" id="RHEA:25432"/>
        <dbReference type="ChEBI" id="CHEBI:27476"/>
        <dbReference type="ChEBI" id="CHEBI:47002"/>
        <dbReference type="EC" id="5.4.99.62"/>
    </reaction>
</comment>
<dbReference type="HOGENOM" id="CLU_120075_1_0_4"/>
<dbReference type="PANTHER" id="PTHR31690">
    <property type="entry name" value="FUCOSE MUTAROTASE"/>
    <property type="match status" value="1"/>
</dbReference>
<protein>
    <submittedName>
        <fullName evidence="4">Fucose dissimilation pathway protein FucU</fullName>
    </submittedName>
</protein>
<dbReference type="OrthoDB" id="7947972at2"/>
<dbReference type="RefSeq" id="WP_045535553.1">
    <property type="nucleotide sequence ID" value="NZ_AP014569.1"/>
</dbReference>
<dbReference type="STRING" id="1458426.SMCB_1033"/>
<dbReference type="EMBL" id="AP014569">
    <property type="protein sequence ID" value="BAO83261.1"/>
    <property type="molecule type" value="Genomic_DNA"/>
</dbReference>
<dbReference type="InterPro" id="IPR023750">
    <property type="entry name" value="RbsD-like_sf"/>
</dbReference>
<dbReference type="GO" id="GO:0036373">
    <property type="term" value="F:L-fucose mutarotase activity"/>
    <property type="evidence" value="ECO:0007669"/>
    <property type="project" value="UniProtKB-EC"/>
</dbReference>
<dbReference type="InterPro" id="IPR007721">
    <property type="entry name" value="RbsD_FucU"/>
</dbReference>
<name>A0A060NL65_9BURK</name>
<keyword evidence="5" id="KW-1185">Reference proteome</keyword>
<dbReference type="SUPFAM" id="SSF102546">
    <property type="entry name" value="RbsD-like"/>
    <property type="match status" value="1"/>
</dbReference>
<keyword evidence="2" id="KW-0413">Isomerase</keyword>
<dbReference type="GO" id="GO:0042806">
    <property type="term" value="F:fucose binding"/>
    <property type="evidence" value="ECO:0007669"/>
    <property type="project" value="TreeGrafter"/>
</dbReference>
<evidence type="ECO:0000313" key="4">
    <source>
        <dbReference type="EMBL" id="BAO83261.1"/>
    </source>
</evidence>
<comment type="catalytic activity">
    <reaction evidence="3">
        <text>alpha-L-fucose = beta-L-fucose</text>
        <dbReference type="Rhea" id="RHEA:25580"/>
        <dbReference type="ChEBI" id="CHEBI:42548"/>
        <dbReference type="ChEBI" id="CHEBI:42589"/>
        <dbReference type="EC" id="5.1.3.29"/>
    </reaction>
</comment>
<dbReference type="GO" id="GO:0006004">
    <property type="term" value="P:fucose metabolic process"/>
    <property type="evidence" value="ECO:0007669"/>
    <property type="project" value="TreeGrafter"/>
</dbReference>
<evidence type="ECO:0000256" key="2">
    <source>
        <dbReference type="ARBA" id="ARBA00023235"/>
    </source>
</evidence>
<dbReference type="PANTHER" id="PTHR31690:SF4">
    <property type="entry name" value="FUCOSE MUTAROTASE"/>
    <property type="match status" value="1"/>
</dbReference>
<proteinExistence type="predicted"/>
<evidence type="ECO:0000313" key="5">
    <source>
        <dbReference type="Proteomes" id="UP000066014"/>
    </source>
</evidence>
<reference evidence="4 5" key="1">
    <citation type="journal article" date="2014" name="Nat. Commun.">
        <title>Physiological and genomic features of highly alkaliphilic hydrogen-utilizing Betaproteobacteria from a continental serpentinizing site.</title>
        <authorList>
            <person name="Suzuki S."/>
            <person name="Kuenen J.G."/>
            <person name="Schipper K."/>
            <person name="van der Velde S."/>
            <person name="Ishii S."/>
            <person name="Wu A."/>
            <person name="Sorokin D.Y."/>
            <person name="Tenney A."/>
            <person name="Meng X.Y."/>
            <person name="Morrill P.L."/>
            <person name="Kamagata Y."/>
            <person name="Muyzer G."/>
            <person name="Nealson K.H."/>
        </authorList>
    </citation>
    <scope>NUCLEOTIDE SEQUENCE [LARGE SCALE GENOMIC DNA]</scope>
    <source>
        <strain evidence="4 5">B1</strain>
    </source>
</reference>
<dbReference type="Gene3D" id="3.40.1650.10">
    <property type="entry name" value="RbsD-like domain"/>
    <property type="match status" value="1"/>
</dbReference>
<evidence type="ECO:0000256" key="3">
    <source>
        <dbReference type="ARBA" id="ARBA00036324"/>
    </source>
</evidence>
<dbReference type="Pfam" id="PF05025">
    <property type="entry name" value="RbsD_FucU"/>
    <property type="match status" value="1"/>
</dbReference>
<evidence type="ECO:0000256" key="1">
    <source>
        <dbReference type="ARBA" id="ARBA00000223"/>
    </source>
</evidence>
<organism evidence="4 5">
    <name type="scientific">Serpentinimonas maccroryi</name>
    <dbReference type="NCBI Taxonomy" id="1458426"/>
    <lineage>
        <taxon>Bacteria</taxon>
        <taxon>Pseudomonadati</taxon>
        <taxon>Pseudomonadota</taxon>
        <taxon>Betaproteobacteria</taxon>
        <taxon>Burkholderiales</taxon>
        <taxon>Comamonadaceae</taxon>
        <taxon>Serpentinimonas</taxon>
    </lineage>
</organism>
<dbReference type="GO" id="GO:0062193">
    <property type="term" value="F:D-ribose pyranase activity"/>
    <property type="evidence" value="ECO:0007669"/>
    <property type="project" value="UniProtKB-EC"/>
</dbReference>
<dbReference type="KEGG" id="cbab:SMCB_1033"/>
<dbReference type="AlphaFoldDB" id="A0A060NL65"/>
<dbReference type="InterPro" id="IPR050443">
    <property type="entry name" value="RbsD/FucU_mutarotase"/>
</dbReference>
<gene>
    <name evidence="4" type="ORF">SMCB_1033</name>
</gene>
<accession>A0A060NL65</accession>
<dbReference type="Proteomes" id="UP000066014">
    <property type="component" value="Chromosome"/>
</dbReference>
<sequence length="151" mass="16522">MLKGIDPILTPALLQHLCAMGHGEWVAVVDANFTAEWLAQGKPVLRLPGLDLLRVSRAVLSVLPLALDVPAPVGYMQHSDWPVGQTTSAQQRVIDFLQQSNQLGGQQIEAVERFEFYRRVQQASVFIQSGESSAYGNFIFCKGVIGPAEGF</sequence>